<evidence type="ECO:0000313" key="2">
    <source>
        <dbReference type="EMBL" id="MWV56086.1"/>
    </source>
</evidence>
<reference evidence="1 3" key="2">
    <citation type="submission" date="2019-11" db="EMBL/GenBank/DDBJ databases">
        <title>Streptococcis sp. isolated from the respiratory tract of Marmot.</title>
        <authorList>
            <person name="Zhang G."/>
        </authorList>
    </citation>
    <scope>NUCLEOTIDE SEQUENCE [LARGE SCALE GENOMIC DNA]</scope>
    <source>
        <strain evidence="1">Zg-86</strain>
        <strain evidence="3">zg-86</strain>
    </source>
</reference>
<dbReference type="RefSeq" id="WP_154608242.1">
    <property type="nucleotide sequence ID" value="NZ_CP072115.1"/>
</dbReference>
<dbReference type="EMBL" id="WLCG01000004">
    <property type="protein sequence ID" value="MTB64098.1"/>
    <property type="molecule type" value="Genomic_DNA"/>
</dbReference>
<organism evidence="2 4">
    <name type="scientific">Streptococcus zhangguiae</name>
    <dbReference type="NCBI Taxonomy" id="2664091"/>
    <lineage>
        <taxon>Bacteria</taxon>
        <taxon>Bacillati</taxon>
        <taxon>Bacillota</taxon>
        <taxon>Bacilli</taxon>
        <taxon>Lactobacillales</taxon>
        <taxon>Streptococcaceae</taxon>
        <taxon>Streptococcus</taxon>
    </lineage>
</organism>
<proteinExistence type="predicted"/>
<accession>A0A6I4R8H3</accession>
<evidence type="ECO:0000313" key="1">
    <source>
        <dbReference type="EMBL" id="MTB64098.1"/>
    </source>
</evidence>
<dbReference type="EMBL" id="WUBJ01000004">
    <property type="protein sequence ID" value="MWV56086.1"/>
    <property type="molecule type" value="Genomic_DNA"/>
</dbReference>
<reference evidence="2 4" key="1">
    <citation type="submission" date="2019-10" db="EMBL/GenBank/DDBJ databases">
        <title>Streptococcis sp, isolated from the respiratory tract of Marmot.</title>
        <authorList>
            <person name="Zhang G."/>
        </authorList>
    </citation>
    <scope>NUCLEOTIDE SEQUENCE [LARGE SCALE GENOMIC DNA]</scope>
    <source>
        <strain evidence="4">zg-70</strain>
        <strain evidence="2">Zg-70</strain>
    </source>
</reference>
<evidence type="ECO:0000313" key="3">
    <source>
        <dbReference type="Proteomes" id="UP000435060"/>
    </source>
</evidence>
<evidence type="ECO:0000313" key="4">
    <source>
        <dbReference type="Proteomes" id="UP000435423"/>
    </source>
</evidence>
<dbReference type="Proteomes" id="UP000435423">
    <property type="component" value="Unassembled WGS sequence"/>
</dbReference>
<dbReference type="Proteomes" id="UP000435060">
    <property type="component" value="Unassembled WGS sequence"/>
</dbReference>
<name>A0A6I4R8H3_9STRE</name>
<comment type="caution">
    <text evidence="2">The sequence shown here is derived from an EMBL/GenBank/DDBJ whole genome shotgun (WGS) entry which is preliminary data.</text>
</comment>
<keyword evidence="3" id="KW-1185">Reference proteome</keyword>
<dbReference type="AlphaFoldDB" id="A0A6I4R8H3"/>
<dbReference type="InterPro" id="IPR012865">
    <property type="entry name" value="DUF1642"/>
</dbReference>
<dbReference type="Pfam" id="PF07852">
    <property type="entry name" value="DUF1642"/>
    <property type="match status" value="1"/>
</dbReference>
<sequence length="194" mass="22199">MNKQEAIKTGDRVITRGVVVRNFEGYGGCQFSEVETDKGATITCATEHLEPDEPQKVKVSQVAVDYYEQYKDKLSGFDEWFCDFYSSDFENDFDKAEELQIWLYDNDDKTNCQRELALATLIVNGLDAVEVEQEKKYKVKIANNGSQPLTFKKLGPKIFFVDEKCDESFTKQELEQAGFGWVFDCDGAEVEEVE</sequence>
<gene>
    <name evidence="1" type="ORF">GGG87_03660</name>
    <name evidence="2" type="ORF">GGH11_03700</name>
</gene>
<protein>
    <submittedName>
        <fullName evidence="2">DUF1642 domain-containing protein</fullName>
    </submittedName>
</protein>